<dbReference type="InParanoid" id="A0A1S0U3D5"/>
<sequence>MFSHCLLSLTITIVITIISNQAFILQCQNCWCIPDYCVQTVPRSLCPCDGTQKPCSRTTAEVQTILTGINAYQQQQQQFMLPHAPVMKYYLIQQPVQSIPPQISGQLMVENQQQQQFMQTLTSLQQQILSQQMRTGGIQQPSMPPVYVVRTVEQPGQVLRQVQQIPASITSSQYVPAIAVQQAPMLQTQLMVIPSVQQVIPQTQQFVLPLQVPMQTVTLQVPVTMAEHCTPRKNVCPVGLPSVHAVTQCDNVTDTTATRCITVEEARRLYTCLPYFNFDKLWDN</sequence>
<protein>
    <submittedName>
        <fullName evidence="2">Uncharacterized protein</fullName>
    </submittedName>
</protein>
<name>A0A1S0U3D5_LOALO</name>
<dbReference type="OrthoDB" id="5852567at2759"/>
<evidence type="ECO:0000256" key="1">
    <source>
        <dbReference type="SAM" id="SignalP"/>
    </source>
</evidence>
<accession>A0A1S0U3D5</accession>
<feature type="chain" id="PRO_5010359168" evidence="1">
    <location>
        <begin position="23"/>
        <end position="284"/>
    </location>
</feature>
<dbReference type="EMBL" id="JH712075">
    <property type="protein sequence ID" value="EFO24600.1"/>
    <property type="molecule type" value="Genomic_DNA"/>
</dbReference>
<dbReference type="KEGG" id="loa:LOAG_03879"/>
<proteinExistence type="predicted"/>
<evidence type="ECO:0000313" key="2">
    <source>
        <dbReference type="EMBL" id="EFO24600.1"/>
    </source>
</evidence>
<dbReference type="GeneID" id="9941279"/>
<dbReference type="CTD" id="9941279"/>
<keyword evidence="1" id="KW-0732">Signal</keyword>
<reference evidence="2" key="1">
    <citation type="submission" date="2012-04" db="EMBL/GenBank/DDBJ databases">
        <title>The Genome Sequence of Loa loa.</title>
        <authorList>
            <consortium name="The Broad Institute Genome Sequencing Platform"/>
            <consortium name="Broad Institute Genome Sequencing Center for Infectious Disease"/>
            <person name="Nutman T.B."/>
            <person name="Fink D.L."/>
            <person name="Russ C."/>
            <person name="Young S."/>
            <person name="Zeng Q."/>
            <person name="Gargeya S."/>
            <person name="Alvarado L."/>
            <person name="Berlin A."/>
            <person name="Chapman S.B."/>
            <person name="Chen Z."/>
            <person name="Freedman E."/>
            <person name="Gellesch M."/>
            <person name="Goldberg J."/>
            <person name="Griggs A."/>
            <person name="Gujja S."/>
            <person name="Heilman E.R."/>
            <person name="Heiman D."/>
            <person name="Howarth C."/>
            <person name="Mehta T."/>
            <person name="Neiman D."/>
            <person name="Pearson M."/>
            <person name="Roberts A."/>
            <person name="Saif S."/>
            <person name="Shea T."/>
            <person name="Shenoy N."/>
            <person name="Sisk P."/>
            <person name="Stolte C."/>
            <person name="Sykes S."/>
            <person name="White J."/>
            <person name="Yandava C."/>
            <person name="Haas B."/>
            <person name="Henn M.R."/>
            <person name="Nusbaum C."/>
            <person name="Birren B."/>
        </authorList>
    </citation>
    <scope>NUCLEOTIDE SEQUENCE [LARGE SCALE GENOMIC DNA]</scope>
</reference>
<organism evidence="2">
    <name type="scientific">Loa loa</name>
    <name type="common">Eye worm</name>
    <name type="synonym">Filaria loa</name>
    <dbReference type="NCBI Taxonomy" id="7209"/>
    <lineage>
        <taxon>Eukaryota</taxon>
        <taxon>Metazoa</taxon>
        <taxon>Ecdysozoa</taxon>
        <taxon>Nematoda</taxon>
        <taxon>Chromadorea</taxon>
        <taxon>Rhabditida</taxon>
        <taxon>Spirurina</taxon>
        <taxon>Spiruromorpha</taxon>
        <taxon>Filarioidea</taxon>
        <taxon>Onchocercidae</taxon>
        <taxon>Loa</taxon>
    </lineage>
</organism>
<feature type="signal peptide" evidence="1">
    <location>
        <begin position="1"/>
        <end position="22"/>
    </location>
</feature>
<dbReference type="RefSeq" id="XP_003139464.1">
    <property type="nucleotide sequence ID" value="XM_003139416.1"/>
</dbReference>
<dbReference type="OMA" id="TMAEHCT"/>
<gene>
    <name evidence="2" type="ORF">LOAG_03879</name>
</gene>
<dbReference type="AlphaFoldDB" id="A0A1S0U3D5"/>